<dbReference type="SUPFAM" id="SSF54768">
    <property type="entry name" value="dsRNA-binding domain-like"/>
    <property type="match status" value="1"/>
</dbReference>
<sequence>MEEMSLIHEPTHYFNNVIPPNNERLEFLGDAVLNFLAGEFLYKRYPQKTEGELTPLRSALVDERQLSAFAKTLELGQYLRLGKSAENQGGRNNSKILSSTFEAVVGAYFLDQNSDMDTVKSFVWPLFESVVDHQVIMAVQANYKSRLQEWIQSHYPCGQLPKYEVVAEKGPAHAKTFTVVVRVGDRVCGEGEGRSKQAAEKVAAQMALAELGELP</sequence>
<dbReference type="AlphaFoldDB" id="A0A0M2PWQ6"/>
<keyword evidence="5 15" id="KW-0963">Cytoplasm</keyword>
<dbReference type="GO" id="GO:0004525">
    <property type="term" value="F:ribonuclease III activity"/>
    <property type="evidence" value="ECO:0007669"/>
    <property type="project" value="UniProtKB-UniRule"/>
</dbReference>
<comment type="cofactor">
    <cofactor evidence="15">
        <name>Mg(2+)</name>
        <dbReference type="ChEBI" id="CHEBI:18420"/>
    </cofactor>
</comment>
<keyword evidence="7 15" id="KW-0507">mRNA processing</keyword>
<evidence type="ECO:0000259" key="16">
    <source>
        <dbReference type="PROSITE" id="PS50137"/>
    </source>
</evidence>
<dbReference type="STRING" id="317619.GCA_000332315_04458"/>
<feature type="active site" evidence="15">
    <location>
        <position position="102"/>
    </location>
</feature>
<dbReference type="CDD" id="cd00593">
    <property type="entry name" value="RIBOc"/>
    <property type="match status" value="1"/>
</dbReference>
<comment type="subcellular location">
    <subcellularLocation>
        <location evidence="2 15">Cytoplasm</location>
    </subcellularLocation>
</comment>
<dbReference type="PROSITE" id="PS00517">
    <property type="entry name" value="RNASE_3_1"/>
    <property type="match status" value="1"/>
</dbReference>
<keyword evidence="19" id="KW-1185">Reference proteome</keyword>
<dbReference type="Pfam" id="PF14622">
    <property type="entry name" value="Ribonucleas_3_3"/>
    <property type="match status" value="1"/>
</dbReference>
<keyword evidence="15" id="KW-0699">rRNA-binding</keyword>
<evidence type="ECO:0000256" key="5">
    <source>
        <dbReference type="ARBA" id="ARBA00022490"/>
    </source>
</evidence>
<dbReference type="GO" id="GO:0006397">
    <property type="term" value="P:mRNA processing"/>
    <property type="evidence" value="ECO:0007669"/>
    <property type="project" value="UniProtKB-UniRule"/>
</dbReference>
<keyword evidence="9 15" id="KW-0540">Nuclease</keyword>
<evidence type="ECO:0000256" key="15">
    <source>
        <dbReference type="HAMAP-Rule" id="MF_00104"/>
    </source>
</evidence>
<reference evidence="18" key="1">
    <citation type="submission" date="2012-04" db="EMBL/GenBank/DDBJ databases">
        <authorList>
            <person name="Borisov I.G."/>
            <person name="Ivanikova N.V."/>
            <person name="Pinevich A.V."/>
        </authorList>
    </citation>
    <scope>NUCLEOTIDE SEQUENCE</scope>
    <source>
        <strain evidence="18">CALU 1027</strain>
    </source>
</reference>
<dbReference type="FunFam" id="3.30.160.20:FF:000003">
    <property type="entry name" value="Ribonuclease 3"/>
    <property type="match status" value="1"/>
</dbReference>
<keyword evidence="12 15" id="KW-0378">Hydrolase</keyword>
<keyword evidence="8 15" id="KW-0819">tRNA processing</keyword>
<dbReference type="GO" id="GO:0003725">
    <property type="term" value="F:double-stranded RNA binding"/>
    <property type="evidence" value="ECO:0007669"/>
    <property type="project" value="TreeGrafter"/>
</dbReference>
<dbReference type="InterPro" id="IPR014720">
    <property type="entry name" value="dsRBD_dom"/>
</dbReference>
<keyword evidence="13 15" id="KW-0460">Magnesium</keyword>
<dbReference type="FunFam" id="1.10.1520.10:FF:000001">
    <property type="entry name" value="Ribonuclease 3"/>
    <property type="match status" value="1"/>
</dbReference>
<dbReference type="GO" id="GO:0005737">
    <property type="term" value="C:cytoplasm"/>
    <property type="evidence" value="ECO:0007669"/>
    <property type="project" value="UniProtKB-SubCell"/>
</dbReference>
<dbReference type="EC" id="3.1.26.3" evidence="15"/>
<dbReference type="GO" id="GO:0046872">
    <property type="term" value="F:metal ion binding"/>
    <property type="evidence" value="ECO:0007669"/>
    <property type="project" value="UniProtKB-KW"/>
</dbReference>
<keyword evidence="14 15" id="KW-0694">RNA-binding</keyword>
<comment type="function">
    <text evidence="15">Digests double-stranded RNA. Involved in the processing of primary rRNA transcript to yield the immediate precursors to the large and small rRNAs (23S and 16S). Processes some mRNAs, and tRNAs when they are encoded in the rRNA operon. Processes pre-crRNA and tracrRNA of type II CRISPR loci if present in the organism.</text>
</comment>
<accession>A0A0M2PWQ6</accession>
<evidence type="ECO:0000256" key="8">
    <source>
        <dbReference type="ARBA" id="ARBA00022694"/>
    </source>
</evidence>
<dbReference type="PANTHER" id="PTHR11207">
    <property type="entry name" value="RIBONUCLEASE III"/>
    <property type="match status" value="1"/>
</dbReference>
<evidence type="ECO:0000313" key="19">
    <source>
        <dbReference type="Proteomes" id="UP000034681"/>
    </source>
</evidence>
<dbReference type="CDD" id="cd10845">
    <property type="entry name" value="DSRM_RNAse_III_family"/>
    <property type="match status" value="1"/>
</dbReference>
<dbReference type="InterPro" id="IPR000999">
    <property type="entry name" value="RNase_III_dom"/>
</dbReference>
<evidence type="ECO:0000256" key="11">
    <source>
        <dbReference type="ARBA" id="ARBA00022759"/>
    </source>
</evidence>
<dbReference type="eggNOG" id="COG0571">
    <property type="taxonomic scope" value="Bacteria"/>
</dbReference>
<evidence type="ECO:0000256" key="9">
    <source>
        <dbReference type="ARBA" id="ARBA00022722"/>
    </source>
</evidence>
<dbReference type="SUPFAM" id="SSF69065">
    <property type="entry name" value="RNase III domain-like"/>
    <property type="match status" value="1"/>
</dbReference>
<dbReference type="EMBL" id="AJTX02000003">
    <property type="protein sequence ID" value="KKJ00851.1"/>
    <property type="molecule type" value="Genomic_DNA"/>
</dbReference>
<dbReference type="Gene3D" id="3.30.160.20">
    <property type="match status" value="1"/>
</dbReference>
<dbReference type="SMART" id="SM00535">
    <property type="entry name" value="RIBOc"/>
    <property type="match status" value="1"/>
</dbReference>
<evidence type="ECO:0000256" key="4">
    <source>
        <dbReference type="ARBA" id="ARBA00011738"/>
    </source>
</evidence>
<evidence type="ECO:0000256" key="12">
    <source>
        <dbReference type="ARBA" id="ARBA00022801"/>
    </source>
</evidence>
<feature type="active site" evidence="15">
    <location>
        <position position="30"/>
    </location>
</feature>
<organism evidence="18 19">
    <name type="scientific">Prochlorothrix hollandica PCC 9006 = CALU 1027</name>
    <dbReference type="NCBI Taxonomy" id="317619"/>
    <lineage>
        <taxon>Bacteria</taxon>
        <taxon>Bacillati</taxon>
        <taxon>Cyanobacteriota</taxon>
        <taxon>Cyanophyceae</taxon>
        <taxon>Prochlorotrichales</taxon>
        <taxon>Prochlorotrichaceae</taxon>
        <taxon>Prochlorothrix</taxon>
    </lineage>
</organism>
<dbReference type="InterPro" id="IPR011907">
    <property type="entry name" value="RNase_III"/>
</dbReference>
<evidence type="ECO:0000256" key="13">
    <source>
        <dbReference type="ARBA" id="ARBA00022842"/>
    </source>
</evidence>
<feature type="binding site" evidence="15">
    <location>
        <position position="102"/>
    </location>
    <ligand>
        <name>Mg(2+)</name>
        <dbReference type="ChEBI" id="CHEBI:18420"/>
    </ligand>
</feature>
<dbReference type="PROSITE" id="PS50137">
    <property type="entry name" value="DS_RBD"/>
    <property type="match status" value="1"/>
</dbReference>
<comment type="subunit">
    <text evidence="4 15">Homodimer.</text>
</comment>
<dbReference type="Proteomes" id="UP000034681">
    <property type="component" value="Unassembled WGS sequence"/>
</dbReference>
<evidence type="ECO:0000313" key="18">
    <source>
        <dbReference type="EMBL" id="KKJ00851.1"/>
    </source>
</evidence>
<dbReference type="GO" id="GO:0008033">
    <property type="term" value="P:tRNA processing"/>
    <property type="evidence" value="ECO:0007669"/>
    <property type="project" value="UniProtKB-KW"/>
</dbReference>
<dbReference type="HAMAP" id="MF_00104">
    <property type="entry name" value="RNase_III"/>
    <property type="match status" value="1"/>
</dbReference>
<dbReference type="Gene3D" id="1.10.1520.10">
    <property type="entry name" value="Ribonuclease III domain"/>
    <property type="match status" value="1"/>
</dbReference>
<dbReference type="PANTHER" id="PTHR11207:SF0">
    <property type="entry name" value="RIBONUCLEASE 3"/>
    <property type="match status" value="1"/>
</dbReference>
<keyword evidence="6 15" id="KW-0698">rRNA processing</keyword>
<dbReference type="GO" id="GO:0019843">
    <property type="term" value="F:rRNA binding"/>
    <property type="evidence" value="ECO:0007669"/>
    <property type="project" value="UniProtKB-KW"/>
</dbReference>
<feature type="binding site" evidence="15">
    <location>
        <position position="99"/>
    </location>
    <ligand>
        <name>Mg(2+)</name>
        <dbReference type="ChEBI" id="CHEBI:18420"/>
    </ligand>
</feature>
<protein>
    <recommendedName>
        <fullName evidence="15">Ribonuclease 3</fullName>
        <ecNumber evidence="15">3.1.26.3</ecNumber>
    </recommendedName>
    <alternativeName>
        <fullName evidence="15">Ribonuclease III</fullName>
        <shortName evidence="15">RNase III</shortName>
    </alternativeName>
</protein>
<evidence type="ECO:0000256" key="3">
    <source>
        <dbReference type="ARBA" id="ARBA00010183"/>
    </source>
</evidence>
<dbReference type="PROSITE" id="PS50142">
    <property type="entry name" value="RNASE_3_2"/>
    <property type="match status" value="1"/>
</dbReference>
<gene>
    <name evidence="15" type="primary">rnc</name>
    <name evidence="18" type="ORF">PROH_05200</name>
</gene>
<comment type="catalytic activity">
    <reaction evidence="1 15">
        <text>Endonucleolytic cleavage to 5'-phosphomonoester.</text>
        <dbReference type="EC" id="3.1.26.3"/>
    </reaction>
</comment>
<dbReference type="NCBIfam" id="TIGR02191">
    <property type="entry name" value="RNaseIII"/>
    <property type="match status" value="1"/>
</dbReference>
<dbReference type="GO" id="GO:0006364">
    <property type="term" value="P:rRNA processing"/>
    <property type="evidence" value="ECO:0007669"/>
    <property type="project" value="UniProtKB-UniRule"/>
</dbReference>
<proteinExistence type="inferred from homology"/>
<dbReference type="GO" id="GO:0042802">
    <property type="term" value="F:identical protein binding"/>
    <property type="evidence" value="ECO:0007669"/>
    <property type="project" value="UniProtKB-ARBA"/>
</dbReference>
<feature type="domain" description="RNase III" evidence="17">
    <location>
        <begin position="1"/>
        <end position="113"/>
    </location>
</feature>
<name>A0A0M2PWQ6_PROHO</name>
<keyword evidence="10 15" id="KW-0479">Metal-binding</keyword>
<comment type="caution">
    <text evidence="18">The sequence shown here is derived from an EMBL/GenBank/DDBJ whole genome shotgun (WGS) entry which is preliminary data.</text>
</comment>
<dbReference type="Pfam" id="PF00035">
    <property type="entry name" value="dsrm"/>
    <property type="match status" value="1"/>
</dbReference>
<dbReference type="GO" id="GO:0010468">
    <property type="term" value="P:regulation of gene expression"/>
    <property type="evidence" value="ECO:0007669"/>
    <property type="project" value="TreeGrafter"/>
</dbReference>
<evidence type="ECO:0000256" key="14">
    <source>
        <dbReference type="ARBA" id="ARBA00022884"/>
    </source>
</evidence>
<evidence type="ECO:0000259" key="17">
    <source>
        <dbReference type="PROSITE" id="PS50142"/>
    </source>
</evidence>
<comment type="similarity">
    <text evidence="3">Belongs to the ribonuclease III family.</text>
</comment>
<dbReference type="SMART" id="SM00358">
    <property type="entry name" value="DSRM"/>
    <property type="match status" value="1"/>
</dbReference>
<feature type="binding site" evidence="15">
    <location>
        <position position="26"/>
    </location>
    <ligand>
        <name>Mg(2+)</name>
        <dbReference type="ChEBI" id="CHEBI:18420"/>
    </ligand>
</feature>
<evidence type="ECO:0000256" key="2">
    <source>
        <dbReference type="ARBA" id="ARBA00004496"/>
    </source>
</evidence>
<feature type="domain" description="DRBM" evidence="16">
    <location>
        <begin position="142"/>
        <end position="213"/>
    </location>
</feature>
<dbReference type="InterPro" id="IPR036389">
    <property type="entry name" value="RNase_III_sf"/>
</dbReference>
<evidence type="ECO:0000256" key="10">
    <source>
        <dbReference type="ARBA" id="ARBA00022723"/>
    </source>
</evidence>
<evidence type="ECO:0000256" key="1">
    <source>
        <dbReference type="ARBA" id="ARBA00000109"/>
    </source>
</evidence>
<evidence type="ECO:0000256" key="6">
    <source>
        <dbReference type="ARBA" id="ARBA00022552"/>
    </source>
</evidence>
<evidence type="ECO:0000256" key="7">
    <source>
        <dbReference type="ARBA" id="ARBA00022664"/>
    </source>
</evidence>
<keyword evidence="11 15" id="KW-0255">Endonuclease</keyword>